<gene>
    <name evidence="2" type="ORF">H8711_01150</name>
</gene>
<name>A0A926DXQ7_9FIRM</name>
<dbReference type="EMBL" id="JACRST010000001">
    <property type="protein sequence ID" value="MBC8545544.1"/>
    <property type="molecule type" value="Genomic_DNA"/>
</dbReference>
<dbReference type="Pfam" id="PF05193">
    <property type="entry name" value="Peptidase_M16_C"/>
    <property type="match status" value="1"/>
</dbReference>
<dbReference type="InterPro" id="IPR011249">
    <property type="entry name" value="Metalloenz_LuxS/M16"/>
</dbReference>
<dbReference type="SUPFAM" id="SSF63411">
    <property type="entry name" value="LuxS/MPP-like metallohydrolase"/>
    <property type="match status" value="2"/>
</dbReference>
<reference evidence="2" key="1">
    <citation type="submission" date="2020-08" db="EMBL/GenBank/DDBJ databases">
        <title>Genome public.</title>
        <authorList>
            <person name="Liu C."/>
            <person name="Sun Q."/>
        </authorList>
    </citation>
    <scope>NUCLEOTIDE SEQUENCE</scope>
    <source>
        <strain evidence="2">NSJ-31</strain>
    </source>
</reference>
<evidence type="ECO:0000313" key="3">
    <source>
        <dbReference type="Proteomes" id="UP000653127"/>
    </source>
</evidence>
<evidence type="ECO:0000313" key="2">
    <source>
        <dbReference type="EMBL" id="MBC8545544.1"/>
    </source>
</evidence>
<dbReference type="InterPro" id="IPR007863">
    <property type="entry name" value="Peptidase_M16_C"/>
</dbReference>
<dbReference type="AlphaFoldDB" id="A0A926DXQ7"/>
<accession>A0A926DXQ7</accession>
<proteinExistence type="predicted"/>
<comment type="caution">
    <text evidence="2">The sequence shown here is derived from an EMBL/GenBank/DDBJ whole genome shotgun (WGS) entry which is preliminary data.</text>
</comment>
<dbReference type="GO" id="GO:0046872">
    <property type="term" value="F:metal ion binding"/>
    <property type="evidence" value="ECO:0007669"/>
    <property type="project" value="InterPro"/>
</dbReference>
<dbReference type="Gene3D" id="3.30.830.10">
    <property type="entry name" value="Metalloenzyme, LuxS/M16 peptidase-like"/>
    <property type="match status" value="2"/>
</dbReference>
<dbReference type="NCBIfam" id="NF047422">
    <property type="entry name" value="YfmF_fam"/>
    <property type="match status" value="1"/>
</dbReference>
<evidence type="ECO:0000259" key="1">
    <source>
        <dbReference type="Pfam" id="PF05193"/>
    </source>
</evidence>
<organism evidence="2 3">
    <name type="scientific">Ligaoa zhengdingensis</name>
    <dbReference type="NCBI Taxonomy" id="2763658"/>
    <lineage>
        <taxon>Bacteria</taxon>
        <taxon>Bacillati</taxon>
        <taxon>Bacillota</taxon>
        <taxon>Clostridia</taxon>
        <taxon>Eubacteriales</taxon>
        <taxon>Oscillospiraceae</taxon>
        <taxon>Ligaoa</taxon>
    </lineage>
</organism>
<dbReference type="Proteomes" id="UP000653127">
    <property type="component" value="Unassembled WGS sequence"/>
</dbReference>
<keyword evidence="3" id="KW-1185">Reference proteome</keyword>
<sequence>MSNKMVRRQLCDGVYWNAITDAKFKANRISCNLILPLDAETVTDTAVVPFLLRRRFRDCPDFTRLNERLCELYGASLDADVRKHGAYQILNLSIQTLDDRYTMDGELLTNKCAELAAGLLLDPYFVDGVFDEQDFELERRSLVDTIESEINDKRSYAISRCQSVLFEGEPFAIKKYGTKERAEAMTRQSATEAYHRAVRDAAVEILFIGCGDGEGAAKIFADRFSRLKRSPIAHREASTKAKAERVTEKTDRMDVSQSKLVMGFRIGELESQEEKNAAKLMAALYGGTPFSRLFLNVREKYSLCYYCAARLDKATGTMLVDSGVEAANKQKAQDEILNQLDVVRNGEFTDEELDNTILALTSALGSVTDTLGGMEGWYLDQILSGSSQSPEENARQISSLTREQVMEAAGKVTLDTVYFLTSREENAHESN</sequence>
<feature type="domain" description="Peptidase M16 C-terminal" evidence="1">
    <location>
        <begin position="185"/>
        <end position="357"/>
    </location>
</feature>
<protein>
    <submittedName>
        <fullName evidence="2">Insulinase family protein</fullName>
    </submittedName>
</protein>
<dbReference type="RefSeq" id="WP_249281696.1">
    <property type="nucleotide sequence ID" value="NZ_JACRST010000001.1"/>
</dbReference>